<name>A0AA38WEQ0_9ASTR</name>
<dbReference type="GO" id="GO:0007165">
    <property type="term" value="P:signal transduction"/>
    <property type="evidence" value="ECO:0007669"/>
    <property type="project" value="InterPro"/>
</dbReference>
<reference evidence="3" key="1">
    <citation type="submission" date="2023-03" db="EMBL/GenBank/DDBJ databases">
        <title>Chromosome-scale reference genome and RAD-based genetic map of yellow starthistle (Centaurea solstitialis) reveal putative structural variation and QTLs associated with invader traits.</title>
        <authorList>
            <person name="Reatini B."/>
            <person name="Cang F.A."/>
            <person name="Jiang Q."/>
            <person name="Mckibben M.T.W."/>
            <person name="Barker M.S."/>
            <person name="Rieseberg L.H."/>
            <person name="Dlugosch K.M."/>
        </authorList>
    </citation>
    <scope>NUCLEOTIDE SEQUENCE</scope>
    <source>
        <strain evidence="3">CAN-66</strain>
        <tissue evidence="3">Leaf</tissue>
    </source>
</reference>
<dbReference type="Gene3D" id="1.10.8.430">
    <property type="entry name" value="Helical domain of apoptotic protease-activating factors"/>
    <property type="match status" value="1"/>
</dbReference>
<dbReference type="Gene3D" id="3.40.50.10140">
    <property type="entry name" value="Toll/interleukin-1 receptor homology (TIR) domain"/>
    <property type="match status" value="1"/>
</dbReference>
<keyword evidence="1" id="KW-0433">Leucine-rich repeat</keyword>
<dbReference type="Pfam" id="PF01582">
    <property type="entry name" value="TIR"/>
    <property type="match status" value="1"/>
</dbReference>
<sequence>MSSQITSIYKALLDAAIDTFLDDDEIQIGEDLKPDLESAIKASRTSIIVLSKDYASSIWCLDELVLILEQRRTSKYVVMPVFYHVKPADLSKQQSSFGDAMARHKEKMEVEPNEKKRSQLAQKMKQWENALAEVAVIKGEEVNGRRETIVIERIVKEINKRLELNKRSKIPHLIGMESSVRTITSFLKDESSDTTHILTIWGMPGIGKTYLANYIFKLHYLAFERSSFLEDIERRCKQPNALLDLQKQLLKDIQNSAWKDINDVKVATSKIEKLLLRNKTLLVLDGVDHFEQLDVLIGTMGLHPGSKIIITTKDASLTEKCRLFEREVPPKHTKHLLQGLNQEESLQLLSWHALKGNDPSESYGNHARKVVKYCGGHPVTP</sequence>
<evidence type="ECO:0000256" key="1">
    <source>
        <dbReference type="ARBA" id="ARBA00022614"/>
    </source>
</evidence>
<proteinExistence type="predicted"/>
<dbReference type="InterPro" id="IPR035897">
    <property type="entry name" value="Toll_tir_struct_dom_sf"/>
</dbReference>
<dbReference type="Pfam" id="PF00931">
    <property type="entry name" value="NB-ARC"/>
    <property type="match status" value="1"/>
</dbReference>
<keyword evidence="4" id="KW-1185">Reference proteome</keyword>
<dbReference type="SUPFAM" id="SSF52200">
    <property type="entry name" value="Toll/Interleukin receptor TIR domain"/>
    <property type="match status" value="1"/>
</dbReference>
<dbReference type="SMART" id="SM00255">
    <property type="entry name" value="TIR"/>
    <property type="match status" value="1"/>
</dbReference>
<dbReference type="Proteomes" id="UP001172457">
    <property type="component" value="Chromosome 3"/>
</dbReference>
<dbReference type="EMBL" id="JARYMX010000003">
    <property type="protein sequence ID" value="KAJ9558547.1"/>
    <property type="molecule type" value="Genomic_DNA"/>
</dbReference>
<feature type="domain" description="TIR" evidence="2">
    <location>
        <begin position="1"/>
        <end position="162"/>
    </location>
</feature>
<evidence type="ECO:0000259" key="2">
    <source>
        <dbReference type="PROSITE" id="PS50104"/>
    </source>
</evidence>
<dbReference type="GO" id="GO:0043531">
    <property type="term" value="F:ADP binding"/>
    <property type="evidence" value="ECO:0007669"/>
    <property type="project" value="InterPro"/>
</dbReference>
<dbReference type="InterPro" id="IPR027417">
    <property type="entry name" value="P-loop_NTPase"/>
</dbReference>
<dbReference type="PANTHER" id="PTHR11017:SF585">
    <property type="entry name" value="TIR DOMAIN-CONTAINING PROTEIN"/>
    <property type="match status" value="1"/>
</dbReference>
<dbReference type="InterPro" id="IPR002182">
    <property type="entry name" value="NB-ARC"/>
</dbReference>
<dbReference type="GO" id="GO:0006952">
    <property type="term" value="P:defense response"/>
    <property type="evidence" value="ECO:0007669"/>
    <property type="project" value="InterPro"/>
</dbReference>
<organism evidence="3 4">
    <name type="scientific">Centaurea solstitialis</name>
    <name type="common">yellow star-thistle</name>
    <dbReference type="NCBI Taxonomy" id="347529"/>
    <lineage>
        <taxon>Eukaryota</taxon>
        <taxon>Viridiplantae</taxon>
        <taxon>Streptophyta</taxon>
        <taxon>Embryophyta</taxon>
        <taxon>Tracheophyta</taxon>
        <taxon>Spermatophyta</taxon>
        <taxon>Magnoliopsida</taxon>
        <taxon>eudicotyledons</taxon>
        <taxon>Gunneridae</taxon>
        <taxon>Pentapetalae</taxon>
        <taxon>asterids</taxon>
        <taxon>campanulids</taxon>
        <taxon>Asterales</taxon>
        <taxon>Asteraceae</taxon>
        <taxon>Carduoideae</taxon>
        <taxon>Cardueae</taxon>
        <taxon>Centaureinae</taxon>
        <taxon>Centaurea</taxon>
    </lineage>
</organism>
<dbReference type="InterPro" id="IPR042197">
    <property type="entry name" value="Apaf_helical"/>
</dbReference>
<dbReference type="InterPro" id="IPR000157">
    <property type="entry name" value="TIR_dom"/>
</dbReference>
<accession>A0AA38WEQ0</accession>
<dbReference type="SUPFAM" id="SSF52540">
    <property type="entry name" value="P-loop containing nucleoside triphosphate hydrolases"/>
    <property type="match status" value="1"/>
</dbReference>
<dbReference type="AlphaFoldDB" id="A0AA38WEQ0"/>
<dbReference type="InterPro" id="IPR044974">
    <property type="entry name" value="Disease_R_plants"/>
</dbReference>
<dbReference type="PROSITE" id="PS50104">
    <property type="entry name" value="TIR"/>
    <property type="match status" value="1"/>
</dbReference>
<dbReference type="PRINTS" id="PR00364">
    <property type="entry name" value="DISEASERSIST"/>
</dbReference>
<dbReference type="Gene3D" id="3.40.50.300">
    <property type="entry name" value="P-loop containing nucleotide triphosphate hydrolases"/>
    <property type="match status" value="1"/>
</dbReference>
<comment type="caution">
    <text evidence="3">The sequence shown here is derived from an EMBL/GenBank/DDBJ whole genome shotgun (WGS) entry which is preliminary data.</text>
</comment>
<protein>
    <recommendedName>
        <fullName evidence="2">TIR domain-containing protein</fullName>
    </recommendedName>
</protein>
<dbReference type="PANTHER" id="PTHR11017">
    <property type="entry name" value="LEUCINE-RICH REPEAT-CONTAINING PROTEIN"/>
    <property type="match status" value="1"/>
</dbReference>
<evidence type="ECO:0000313" key="4">
    <source>
        <dbReference type="Proteomes" id="UP001172457"/>
    </source>
</evidence>
<gene>
    <name evidence="3" type="ORF">OSB04_013161</name>
</gene>
<evidence type="ECO:0000313" key="3">
    <source>
        <dbReference type="EMBL" id="KAJ9558547.1"/>
    </source>
</evidence>